<keyword evidence="4" id="KW-0699">rRNA-binding</keyword>
<dbReference type="Proteomes" id="UP000188354">
    <property type="component" value="Unassembled WGS sequence"/>
</dbReference>
<dbReference type="NCBIfam" id="TIGR01044">
    <property type="entry name" value="rplV_bact"/>
    <property type="match status" value="1"/>
</dbReference>
<accession>A0A394D364</accession>
<dbReference type="SUPFAM" id="SSF54843">
    <property type="entry name" value="Ribosomal protein L22"/>
    <property type="match status" value="1"/>
</dbReference>
<feature type="region of interest" description="Disordered" evidence="11">
    <location>
        <begin position="292"/>
        <end position="323"/>
    </location>
</feature>
<evidence type="ECO:0000313" key="13">
    <source>
        <dbReference type="EMBL" id="OIW17754.1"/>
    </source>
</evidence>
<dbReference type="GO" id="GO:0003735">
    <property type="term" value="F:structural constituent of ribosome"/>
    <property type="evidence" value="ECO:0007669"/>
    <property type="project" value="InterPro"/>
</dbReference>
<organism evidence="13 14">
    <name type="scientific">Lupinus angustifolius</name>
    <name type="common">Narrow-leaved blue lupine</name>
    <dbReference type="NCBI Taxonomy" id="3871"/>
    <lineage>
        <taxon>Eukaryota</taxon>
        <taxon>Viridiplantae</taxon>
        <taxon>Streptophyta</taxon>
        <taxon>Embryophyta</taxon>
        <taxon>Tracheophyta</taxon>
        <taxon>Spermatophyta</taxon>
        <taxon>Magnoliopsida</taxon>
        <taxon>eudicotyledons</taxon>
        <taxon>Gunneridae</taxon>
        <taxon>Pentapetalae</taxon>
        <taxon>rosids</taxon>
        <taxon>fabids</taxon>
        <taxon>Fabales</taxon>
        <taxon>Fabaceae</taxon>
        <taxon>Papilionoideae</taxon>
        <taxon>50 kb inversion clade</taxon>
        <taxon>genistoids sensu lato</taxon>
        <taxon>core genistoids</taxon>
        <taxon>Genisteae</taxon>
        <taxon>Lupinus</taxon>
    </lineage>
</organism>
<evidence type="ECO:0000256" key="2">
    <source>
        <dbReference type="ARBA" id="ARBA00003611"/>
    </source>
</evidence>
<dbReference type="GO" id="GO:0006412">
    <property type="term" value="P:translation"/>
    <property type="evidence" value="ECO:0007669"/>
    <property type="project" value="InterPro"/>
</dbReference>
<comment type="function">
    <text evidence="1">The globular domain of the protein is located near the polypeptide exit tunnel on the outside of the subunit, while an extended beta-hairpin is found that lines the wall of the exit tunnel in the center of the 70S ribosome.</text>
</comment>
<dbReference type="PROSITE" id="PS50011">
    <property type="entry name" value="PROTEIN_KINASE_DOM"/>
    <property type="match status" value="1"/>
</dbReference>
<feature type="compositionally biased region" description="Polar residues" evidence="11">
    <location>
        <begin position="292"/>
        <end position="312"/>
    </location>
</feature>
<gene>
    <name evidence="13" type="ORF">TanjilG_00226</name>
</gene>
<dbReference type="Gramene" id="OIW17754">
    <property type="protein sequence ID" value="OIW17754"/>
    <property type="gene ID" value="TanjilG_00226"/>
</dbReference>
<evidence type="ECO:0000256" key="9">
    <source>
        <dbReference type="ARBA" id="ARBA00035416"/>
    </source>
</evidence>
<proteinExistence type="inferred from homology"/>
<feature type="domain" description="Protein kinase" evidence="12">
    <location>
        <begin position="348"/>
        <end position="539"/>
    </location>
</feature>
<keyword evidence="7 10" id="KW-0687">Ribonucleoprotein</keyword>
<evidence type="ECO:0000256" key="10">
    <source>
        <dbReference type="RuleBase" id="RU004005"/>
    </source>
</evidence>
<comment type="similarity">
    <text evidence="3 10">Belongs to the universal ribosomal protein uL22 family.</text>
</comment>
<dbReference type="GO" id="GO:0005524">
    <property type="term" value="F:ATP binding"/>
    <property type="evidence" value="ECO:0007669"/>
    <property type="project" value="InterPro"/>
</dbReference>
<keyword evidence="5" id="KW-0694">RNA-binding</keyword>
<dbReference type="InterPro" id="IPR001245">
    <property type="entry name" value="Ser-Thr/Tyr_kinase_cat_dom"/>
</dbReference>
<keyword evidence="14" id="KW-1185">Reference proteome</keyword>
<evidence type="ECO:0000313" key="14">
    <source>
        <dbReference type="Proteomes" id="UP000188354"/>
    </source>
</evidence>
<evidence type="ECO:0000256" key="6">
    <source>
        <dbReference type="ARBA" id="ARBA00022980"/>
    </source>
</evidence>
<dbReference type="GO" id="GO:0015934">
    <property type="term" value="C:large ribosomal subunit"/>
    <property type="evidence" value="ECO:0007669"/>
    <property type="project" value="InterPro"/>
</dbReference>
<comment type="caution">
    <text evidence="13">The sequence shown here is derived from an EMBL/GenBank/DDBJ whole genome shotgun (WGS) entry which is preliminary data.</text>
</comment>
<dbReference type="Pfam" id="PF00237">
    <property type="entry name" value="Ribosomal_L22"/>
    <property type="match status" value="1"/>
</dbReference>
<dbReference type="Pfam" id="PF07714">
    <property type="entry name" value="PK_Tyr_Ser-Thr"/>
    <property type="match status" value="1"/>
</dbReference>
<dbReference type="GO" id="GO:0019843">
    <property type="term" value="F:rRNA binding"/>
    <property type="evidence" value="ECO:0007669"/>
    <property type="project" value="UniProtKB-KW"/>
</dbReference>
<dbReference type="STRING" id="3871.A0A394D364"/>
<comment type="function">
    <text evidence="2">This protein binds specifically to 23S rRNA.</text>
</comment>
<dbReference type="HAMAP" id="MF_01331_B">
    <property type="entry name" value="Ribosomal_uL22_B"/>
    <property type="match status" value="1"/>
</dbReference>
<protein>
    <recommendedName>
        <fullName evidence="8">Large ribosomal subunit protein uL22c</fullName>
    </recommendedName>
    <alternativeName>
        <fullName evidence="9">50S ribosomal protein L22, chloroplastic</fullName>
    </alternativeName>
</protein>
<evidence type="ECO:0000256" key="3">
    <source>
        <dbReference type="ARBA" id="ARBA00009451"/>
    </source>
</evidence>
<dbReference type="GO" id="GO:0004672">
    <property type="term" value="F:protein kinase activity"/>
    <property type="evidence" value="ECO:0007669"/>
    <property type="project" value="InterPro"/>
</dbReference>
<name>A0A394D364_LUPAN</name>
<reference evidence="13 14" key="1">
    <citation type="journal article" date="2017" name="Plant Biotechnol. J.">
        <title>A comprehensive draft genome sequence for lupin (Lupinus angustifolius), an emerging health food: insights into plant-microbe interactions and legume evolution.</title>
        <authorList>
            <person name="Hane J.K."/>
            <person name="Ming Y."/>
            <person name="Kamphuis L.G."/>
            <person name="Nelson M.N."/>
            <person name="Garg G."/>
            <person name="Atkins C.A."/>
            <person name="Bayer P.E."/>
            <person name="Bravo A."/>
            <person name="Bringans S."/>
            <person name="Cannon S."/>
            <person name="Edwards D."/>
            <person name="Foley R."/>
            <person name="Gao L.L."/>
            <person name="Harrison M.J."/>
            <person name="Huang W."/>
            <person name="Hurgobin B."/>
            <person name="Li S."/>
            <person name="Liu C.W."/>
            <person name="McGrath A."/>
            <person name="Morahan G."/>
            <person name="Murray J."/>
            <person name="Weller J."/>
            <person name="Jian J."/>
            <person name="Singh K.B."/>
        </authorList>
    </citation>
    <scope>NUCLEOTIDE SEQUENCE [LARGE SCALE GENOMIC DNA]</scope>
    <source>
        <strain evidence="14">cv. Tanjil</strain>
        <tissue evidence="13">Whole plant</tissue>
    </source>
</reference>
<evidence type="ECO:0000256" key="4">
    <source>
        <dbReference type="ARBA" id="ARBA00022730"/>
    </source>
</evidence>
<dbReference type="Gene3D" id="3.80.10.10">
    <property type="entry name" value="Ribonuclease Inhibitor"/>
    <property type="match status" value="1"/>
</dbReference>
<evidence type="ECO:0000256" key="11">
    <source>
        <dbReference type="SAM" id="MobiDB-lite"/>
    </source>
</evidence>
<dbReference type="SUPFAM" id="SSF52058">
    <property type="entry name" value="L domain-like"/>
    <property type="match status" value="1"/>
</dbReference>
<evidence type="ECO:0000256" key="1">
    <source>
        <dbReference type="ARBA" id="ARBA00003478"/>
    </source>
</evidence>
<dbReference type="CDD" id="cd00336">
    <property type="entry name" value="Ribosomal_L22"/>
    <property type="match status" value="1"/>
</dbReference>
<dbReference type="PANTHER" id="PTHR48008:SF6">
    <property type="entry name" value="LEUCINE-RICH REPEAT RECEPTOR-LIKE PROTEIN KINASE IMK3-RELATED"/>
    <property type="match status" value="1"/>
</dbReference>
<dbReference type="InterPro" id="IPR005727">
    <property type="entry name" value="Ribosomal_uL22_bac/chlpt-type"/>
</dbReference>
<evidence type="ECO:0000256" key="5">
    <source>
        <dbReference type="ARBA" id="ARBA00022884"/>
    </source>
</evidence>
<evidence type="ECO:0000259" key="12">
    <source>
        <dbReference type="PROSITE" id="PS50011"/>
    </source>
</evidence>
<dbReference type="PANTHER" id="PTHR48008">
    <property type="entry name" value="LEUCINE-RICH REPEAT RECEPTOR-LIKE PROTEIN KINASE IMK3-RELATED"/>
    <property type="match status" value="1"/>
</dbReference>
<dbReference type="EMBL" id="MLAU01001018">
    <property type="protein sequence ID" value="OIW17754.1"/>
    <property type="molecule type" value="Genomic_DNA"/>
</dbReference>
<dbReference type="InterPro" id="IPR011009">
    <property type="entry name" value="Kinase-like_dom_sf"/>
</dbReference>
<dbReference type="AlphaFoldDB" id="A0A394D364"/>
<keyword evidence="6 10" id="KW-0689">Ribosomal protein</keyword>
<dbReference type="InterPro" id="IPR000719">
    <property type="entry name" value="Prot_kinase_dom"/>
</dbReference>
<evidence type="ECO:0000256" key="8">
    <source>
        <dbReference type="ARBA" id="ARBA00035285"/>
    </source>
</evidence>
<sequence length="539" mass="58366">MALSFSQSSSLAVTPLNLKLNLPFSQFHSQLAPKPLKFPFPSIRIQCTSFNDKTLISPITPKSPNPGRIHAVAQLPAPTSGQESAKSYVEAYAIGRNLRMSADKARRVVDQIRGRSYEETLMILEFMPYRACESIIKIVFSAGANASNNLGLSKGSLVISKAEVNEGKTMKRMRAGARGRAHPFKKRTCHVAITVKGLANRIGQLQGLRKRSHHDNQIGGSIPSALGLIPNLRGLDLSPNNLDGEIPVFFDNLSDLNFFNVSYDNLSGLVPTLLAKNINSSSFAGNFQLRGRSTSNAESGQATGRASSTRTQKGVPPAAGEVEAGGDNGGKLVHFDGPLAFTADDLLCATAEIMGKSTYGTVYKATFEDGSQAAVKRLREKITKGRREFESKASVLGRIWYPNLLALRFHYLGPKGEKLLVFDYMAKGSLASFLHACGSETIIDWPTMMKIAPGTAHGLSYLHSHEKIVHGNLTSSNVLLDENTNAKMANFSLSRLMTTGVNSNVIATAGALGYRTPELSKLKKANTKNDVYSLGFILF</sequence>
<dbReference type="InterPro" id="IPR032675">
    <property type="entry name" value="LRR_dom_sf"/>
</dbReference>
<dbReference type="InterPro" id="IPR001063">
    <property type="entry name" value="Ribosomal_uL22"/>
</dbReference>
<dbReference type="Gene3D" id="1.10.510.10">
    <property type="entry name" value="Transferase(Phosphotransferase) domain 1"/>
    <property type="match status" value="1"/>
</dbReference>
<dbReference type="InterPro" id="IPR036394">
    <property type="entry name" value="Ribosomal_uL22_sf"/>
</dbReference>
<dbReference type="SUPFAM" id="SSF56112">
    <property type="entry name" value="Protein kinase-like (PK-like)"/>
    <property type="match status" value="1"/>
</dbReference>
<evidence type="ECO:0000256" key="7">
    <source>
        <dbReference type="ARBA" id="ARBA00023274"/>
    </source>
</evidence>
<dbReference type="InterPro" id="IPR052451">
    <property type="entry name" value="Ser/Thr_kinase-like"/>
</dbReference>
<dbReference type="Gene3D" id="3.90.470.10">
    <property type="entry name" value="Ribosomal protein L22/L17"/>
    <property type="match status" value="1"/>
</dbReference>